<organism evidence="3 4">
    <name type="scientific">Pseudoduganella ginsengisoli</name>
    <dbReference type="NCBI Taxonomy" id="1462440"/>
    <lineage>
        <taxon>Bacteria</taxon>
        <taxon>Pseudomonadati</taxon>
        <taxon>Pseudomonadota</taxon>
        <taxon>Betaproteobacteria</taxon>
        <taxon>Burkholderiales</taxon>
        <taxon>Oxalobacteraceae</taxon>
        <taxon>Telluria group</taxon>
        <taxon>Pseudoduganella</taxon>
    </lineage>
</organism>
<sequence>MKAAARLMLVAFLLIPHRAGAAELVMAISNGSAMPMTDIRDEALRGGILKEFGDALSAQLHRQPRYVVLPRTRVEGALLRGHADLLCDLRPEWLDNQSFLWSDAIISNRMIVAMRRETPAPASLQAMAGARVGTILGYRYPEIEQLQPNVVRDNAANDSQNLEKLLHGRFNYIVTNRIYFDYQRKVHPERAQLASHHLKITDFDTFCAVGPQGKVGIREVNQAIAVLKARGVIQAILGRYRPHGATH</sequence>
<accession>A0A6L6Q526</accession>
<dbReference type="SMART" id="SM00062">
    <property type="entry name" value="PBPb"/>
    <property type="match status" value="1"/>
</dbReference>
<evidence type="ECO:0000313" key="3">
    <source>
        <dbReference type="EMBL" id="MTW04780.1"/>
    </source>
</evidence>
<comment type="caution">
    <text evidence="3">The sequence shown here is derived from an EMBL/GenBank/DDBJ whole genome shotgun (WGS) entry which is preliminary data.</text>
</comment>
<feature type="chain" id="PRO_5026971101" evidence="1">
    <location>
        <begin position="22"/>
        <end position="247"/>
    </location>
</feature>
<dbReference type="AlphaFoldDB" id="A0A6L6Q526"/>
<evidence type="ECO:0000313" key="4">
    <source>
        <dbReference type="Proteomes" id="UP000484015"/>
    </source>
</evidence>
<keyword evidence="1" id="KW-0732">Signal</keyword>
<dbReference type="Gene3D" id="3.40.190.10">
    <property type="entry name" value="Periplasmic binding protein-like II"/>
    <property type="match status" value="2"/>
</dbReference>
<feature type="signal peptide" evidence="1">
    <location>
        <begin position="1"/>
        <end position="21"/>
    </location>
</feature>
<feature type="domain" description="Solute-binding protein family 3/N-terminal" evidence="2">
    <location>
        <begin position="23"/>
        <end position="244"/>
    </location>
</feature>
<gene>
    <name evidence="3" type="ORF">GM668_22145</name>
</gene>
<proteinExistence type="predicted"/>
<name>A0A6L6Q526_9BURK</name>
<evidence type="ECO:0000259" key="2">
    <source>
        <dbReference type="SMART" id="SM00062"/>
    </source>
</evidence>
<protein>
    <submittedName>
        <fullName evidence="3">Transporter substrate-binding domain-containing protein</fullName>
    </submittedName>
</protein>
<dbReference type="OrthoDB" id="8885114at2"/>
<keyword evidence="4" id="KW-1185">Reference proteome</keyword>
<dbReference type="SUPFAM" id="SSF53850">
    <property type="entry name" value="Periplasmic binding protein-like II"/>
    <property type="match status" value="1"/>
</dbReference>
<dbReference type="EMBL" id="WNLA01000018">
    <property type="protein sequence ID" value="MTW04780.1"/>
    <property type="molecule type" value="Genomic_DNA"/>
</dbReference>
<reference evidence="3 4" key="1">
    <citation type="submission" date="2019-11" db="EMBL/GenBank/DDBJ databases">
        <title>Type strains purchased from KCTC, JCM and DSMZ.</title>
        <authorList>
            <person name="Lu H."/>
        </authorList>
    </citation>
    <scope>NUCLEOTIDE SEQUENCE [LARGE SCALE GENOMIC DNA]</scope>
    <source>
        <strain evidence="3 4">KCTC 42409</strain>
    </source>
</reference>
<evidence type="ECO:0000256" key="1">
    <source>
        <dbReference type="SAM" id="SignalP"/>
    </source>
</evidence>
<dbReference type="InterPro" id="IPR001638">
    <property type="entry name" value="Solute-binding_3/MltF_N"/>
</dbReference>
<dbReference type="Proteomes" id="UP000484015">
    <property type="component" value="Unassembled WGS sequence"/>
</dbReference>